<proteinExistence type="predicted"/>
<comment type="caution">
    <text evidence="2">The sequence shown here is derived from an EMBL/GenBank/DDBJ whole genome shotgun (WGS) entry which is preliminary data.</text>
</comment>
<feature type="region of interest" description="Disordered" evidence="1">
    <location>
        <begin position="59"/>
        <end position="86"/>
    </location>
</feature>
<dbReference type="Proteomes" id="UP000176512">
    <property type="component" value="Unassembled WGS sequence"/>
</dbReference>
<name>A0A1G1YPY6_9BACT</name>
<sequence>MKKRPRKRGFEIKIQLKERTNGLGPATETLGFPARHVLRNGAKAVGNLGVVVNDLTAPVNSDALDGQPIAEKRKGSVAGDRNTAKR</sequence>
<evidence type="ECO:0000313" key="2">
    <source>
        <dbReference type="EMBL" id="OGY53700.1"/>
    </source>
</evidence>
<protein>
    <submittedName>
        <fullName evidence="2">Uncharacterized protein</fullName>
    </submittedName>
</protein>
<organism evidence="2 3">
    <name type="scientific">Candidatus Buchananbacteria bacterium RIFCSPLOWO2_01_FULL_46_12</name>
    <dbReference type="NCBI Taxonomy" id="1797546"/>
    <lineage>
        <taxon>Bacteria</taxon>
        <taxon>Candidatus Buchananiibacteriota</taxon>
    </lineage>
</organism>
<evidence type="ECO:0000256" key="1">
    <source>
        <dbReference type="SAM" id="MobiDB-lite"/>
    </source>
</evidence>
<reference evidence="2 3" key="1">
    <citation type="journal article" date="2016" name="Nat. Commun.">
        <title>Thousands of microbial genomes shed light on interconnected biogeochemical processes in an aquifer system.</title>
        <authorList>
            <person name="Anantharaman K."/>
            <person name="Brown C.T."/>
            <person name="Hug L.A."/>
            <person name="Sharon I."/>
            <person name="Castelle C.J."/>
            <person name="Probst A.J."/>
            <person name="Thomas B.C."/>
            <person name="Singh A."/>
            <person name="Wilkins M.J."/>
            <person name="Karaoz U."/>
            <person name="Brodie E.L."/>
            <person name="Williams K.H."/>
            <person name="Hubbard S.S."/>
            <person name="Banfield J.F."/>
        </authorList>
    </citation>
    <scope>NUCLEOTIDE SEQUENCE [LARGE SCALE GENOMIC DNA]</scope>
</reference>
<evidence type="ECO:0000313" key="3">
    <source>
        <dbReference type="Proteomes" id="UP000176512"/>
    </source>
</evidence>
<accession>A0A1G1YPY6</accession>
<dbReference type="EMBL" id="MHIP01000049">
    <property type="protein sequence ID" value="OGY53700.1"/>
    <property type="molecule type" value="Genomic_DNA"/>
</dbReference>
<dbReference type="AlphaFoldDB" id="A0A1G1YPY6"/>
<gene>
    <name evidence="2" type="ORF">A3A24_00815</name>
</gene>